<reference evidence="2" key="2">
    <citation type="submission" date="2020-09" db="EMBL/GenBank/DDBJ databases">
        <authorList>
            <person name="Sun Q."/>
            <person name="Zhou Y."/>
        </authorList>
    </citation>
    <scope>NUCLEOTIDE SEQUENCE</scope>
    <source>
        <strain evidence="2">CGMCC 4.7201</strain>
    </source>
</reference>
<dbReference type="SUPFAM" id="SSF51735">
    <property type="entry name" value="NAD(P)-binding Rossmann-fold domains"/>
    <property type="match status" value="1"/>
</dbReference>
<comment type="caution">
    <text evidence="2">The sequence shown here is derived from an EMBL/GenBank/DDBJ whole genome shotgun (WGS) entry which is preliminary data.</text>
</comment>
<keyword evidence="3" id="KW-1185">Reference proteome</keyword>
<evidence type="ECO:0000313" key="2">
    <source>
        <dbReference type="EMBL" id="GGO89405.1"/>
    </source>
</evidence>
<sequence length="280" mass="29493">MTILVTGSRGRVGRSLVTLLHSRGLDVRAASGSPEELSLPDAVPTVKCSLADPRDFPAALDGITSVFLYAEASQIDAFLERALAAGVGHVVLLSSSAVLSPDAADDPIGRSHLAVEQALAASPIESTFLRPGAFATNALHWARPIRATGSIGLPYPGAHSDPIHEGDLVEAALAVLTDARLRGGRYHLTGPESLPFTDQIAHIARAAGRPITVNAIGPQDWKAANAKYIPQAYADALVDLWKASDGSPVETTRCVEELTGHPARPFALWARDHAGAFLDR</sequence>
<name>A0A918DY06_9ACTN</name>
<feature type="domain" description="NAD(P)-binding" evidence="1">
    <location>
        <begin position="7"/>
        <end position="137"/>
    </location>
</feature>
<evidence type="ECO:0000313" key="3">
    <source>
        <dbReference type="Proteomes" id="UP000641932"/>
    </source>
</evidence>
<dbReference type="PANTHER" id="PTHR43162">
    <property type="match status" value="1"/>
</dbReference>
<dbReference type="InterPro" id="IPR051604">
    <property type="entry name" value="Ergot_Alk_Oxidoreductase"/>
</dbReference>
<dbReference type="RefSeq" id="WP_189132390.1">
    <property type="nucleotide sequence ID" value="NZ_BMMS01000013.1"/>
</dbReference>
<dbReference type="Pfam" id="PF13460">
    <property type="entry name" value="NAD_binding_10"/>
    <property type="match status" value="1"/>
</dbReference>
<dbReference type="PANTHER" id="PTHR43162:SF1">
    <property type="entry name" value="PRESTALK A DIFFERENTIATION PROTEIN A"/>
    <property type="match status" value="1"/>
</dbReference>
<organism evidence="2 3">
    <name type="scientific">Wenjunlia tyrosinilytica</name>
    <dbReference type="NCBI Taxonomy" id="1544741"/>
    <lineage>
        <taxon>Bacteria</taxon>
        <taxon>Bacillati</taxon>
        <taxon>Actinomycetota</taxon>
        <taxon>Actinomycetes</taxon>
        <taxon>Kitasatosporales</taxon>
        <taxon>Streptomycetaceae</taxon>
        <taxon>Wenjunlia</taxon>
    </lineage>
</organism>
<dbReference type="InterPro" id="IPR016040">
    <property type="entry name" value="NAD(P)-bd_dom"/>
</dbReference>
<gene>
    <name evidence="2" type="ORF">GCM10012280_32470</name>
</gene>
<accession>A0A918DY06</accession>
<proteinExistence type="predicted"/>
<protein>
    <submittedName>
        <fullName evidence="2">Nucleotide-diphosphate-sugar epimerase</fullName>
    </submittedName>
</protein>
<dbReference type="AlphaFoldDB" id="A0A918DY06"/>
<reference evidence="2" key="1">
    <citation type="journal article" date="2014" name="Int. J. Syst. Evol. Microbiol.">
        <title>Complete genome sequence of Corynebacterium casei LMG S-19264T (=DSM 44701T), isolated from a smear-ripened cheese.</title>
        <authorList>
            <consortium name="US DOE Joint Genome Institute (JGI-PGF)"/>
            <person name="Walter F."/>
            <person name="Albersmeier A."/>
            <person name="Kalinowski J."/>
            <person name="Ruckert C."/>
        </authorList>
    </citation>
    <scope>NUCLEOTIDE SEQUENCE</scope>
    <source>
        <strain evidence="2">CGMCC 4.7201</strain>
    </source>
</reference>
<evidence type="ECO:0000259" key="1">
    <source>
        <dbReference type="Pfam" id="PF13460"/>
    </source>
</evidence>
<dbReference type="Proteomes" id="UP000641932">
    <property type="component" value="Unassembled WGS sequence"/>
</dbReference>
<dbReference type="Gene3D" id="3.40.50.720">
    <property type="entry name" value="NAD(P)-binding Rossmann-like Domain"/>
    <property type="match status" value="1"/>
</dbReference>
<dbReference type="InterPro" id="IPR036291">
    <property type="entry name" value="NAD(P)-bd_dom_sf"/>
</dbReference>
<dbReference type="EMBL" id="BMMS01000013">
    <property type="protein sequence ID" value="GGO89405.1"/>
    <property type="molecule type" value="Genomic_DNA"/>
</dbReference>